<evidence type="ECO:0000313" key="8">
    <source>
        <dbReference type="EMBL" id="KCV72690.1"/>
    </source>
</evidence>
<feature type="domain" description="N-end aminoacyl transferase N-terminal" evidence="6">
    <location>
        <begin position="1"/>
        <end position="32"/>
    </location>
</feature>
<dbReference type="Pfam" id="PF04377">
    <property type="entry name" value="ATE_C"/>
    <property type="match status" value="2"/>
</dbReference>
<gene>
    <name evidence="8" type="ORF">H696_00269</name>
</gene>
<dbReference type="GeneID" id="20524994"/>
<evidence type="ECO:0000259" key="6">
    <source>
        <dbReference type="Pfam" id="PF04376"/>
    </source>
</evidence>
<feature type="domain" description="N-end rule aminoacyl transferase C-terminal" evidence="7">
    <location>
        <begin position="294"/>
        <end position="472"/>
    </location>
</feature>
<dbReference type="STRING" id="691883.A0A058ZE62"/>
<dbReference type="eggNOG" id="KOG1193">
    <property type="taxonomic scope" value="Eukaryota"/>
</dbReference>
<evidence type="ECO:0000256" key="4">
    <source>
        <dbReference type="ARBA" id="ARBA00023315"/>
    </source>
</evidence>
<accession>A0A058ZE62</accession>
<keyword evidence="3" id="KW-0808">Transferase</keyword>
<dbReference type="AlphaFoldDB" id="A0A058ZE62"/>
<dbReference type="Proteomes" id="UP000030693">
    <property type="component" value="Unassembled WGS sequence"/>
</dbReference>
<dbReference type="Pfam" id="PF04376">
    <property type="entry name" value="ATE_N"/>
    <property type="match status" value="1"/>
</dbReference>
<evidence type="ECO:0000256" key="3">
    <source>
        <dbReference type="ARBA" id="ARBA00022679"/>
    </source>
</evidence>
<dbReference type="RefSeq" id="XP_009492391.1">
    <property type="nucleotide sequence ID" value="XM_009494116.1"/>
</dbReference>
<evidence type="ECO:0000256" key="5">
    <source>
        <dbReference type="SAM" id="MobiDB-lite"/>
    </source>
</evidence>
<dbReference type="EC" id="2.3.2.8" evidence="2"/>
<comment type="similarity">
    <text evidence="1">Belongs to the R-transferase family.</text>
</comment>
<keyword evidence="4" id="KW-0012">Acyltransferase</keyword>
<protein>
    <recommendedName>
        <fullName evidence="2">arginyltransferase</fullName>
        <ecNumber evidence="2">2.3.2.8</ecNumber>
    </recommendedName>
</protein>
<evidence type="ECO:0000313" key="9">
    <source>
        <dbReference type="Proteomes" id="UP000030693"/>
    </source>
</evidence>
<name>A0A058ZE62_FONAL</name>
<dbReference type="InterPro" id="IPR007471">
    <property type="entry name" value="N-end_Aminoacyl_Trfase_N"/>
</dbReference>
<keyword evidence="9" id="KW-1185">Reference proteome</keyword>
<proteinExistence type="inferred from homology"/>
<dbReference type="InterPro" id="IPR030700">
    <property type="entry name" value="N-end_Aminoacyl_Trfase"/>
</dbReference>
<dbReference type="EMBL" id="KB932201">
    <property type="protein sequence ID" value="KCV72690.1"/>
    <property type="molecule type" value="Genomic_DNA"/>
</dbReference>
<dbReference type="PANTHER" id="PTHR21367:SF1">
    <property type="entry name" value="ARGINYL-TRNA--PROTEIN TRANSFERASE 1"/>
    <property type="match status" value="1"/>
</dbReference>
<evidence type="ECO:0000256" key="2">
    <source>
        <dbReference type="ARBA" id="ARBA00012025"/>
    </source>
</evidence>
<feature type="domain" description="N-end rule aminoacyl transferase C-terminal" evidence="7">
    <location>
        <begin position="510"/>
        <end position="540"/>
    </location>
</feature>
<dbReference type="PANTHER" id="PTHR21367">
    <property type="entry name" value="ARGININE-TRNA-PROTEIN TRANSFERASE 1"/>
    <property type="match status" value="1"/>
</dbReference>
<feature type="region of interest" description="Disordered" evidence="5">
    <location>
        <begin position="254"/>
        <end position="275"/>
    </location>
</feature>
<organism evidence="8">
    <name type="scientific">Fonticula alba</name>
    <name type="common">Slime mold</name>
    <dbReference type="NCBI Taxonomy" id="691883"/>
    <lineage>
        <taxon>Eukaryota</taxon>
        <taxon>Rotosphaerida</taxon>
        <taxon>Fonticulaceae</taxon>
        <taxon>Fonticula</taxon>
    </lineage>
</organism>
<dbReference type="InterPro" id="IPR007472">
    <property type="entry name" value="N-end_Aminoacyl_Trfase_C"/>
</dbReference>
<reference evidence="8" key="1">
    <citation type="submission" date="2013-04" db="EMBL/GenBank/DDBJ databases">
        <title>The Genome Sequence of Fonticula alba ATCC 38817.</title>
        <authorList>
            <consortium name="The Broad Institute Genomics Platform"/>
            <person name="Russ C."/>
            <person name="Cuomo C."/>
            <person name="Burger G."/>
            <person name="Gray M.W."/>
            <person name="Holland P.W.H."/>
            <person name="King N."/>
            <person name="Lang F.B.F."/>
            <person name="Roger A.J."/>
            <person name="Ruiz-Trillo I."/>
            <person name="Brown M."/>
            <person name="Walker B."/>
            <person name="Young S."/>
            <person name="Zeng Q."/>
            <person name="Gargeya S."/>
            <person name="Fitzgerald M."/>
            <person name="Haas B."/>
            <person name="Abouelleil A."/>
            <person name="Allen A.W."/>
            <person name="Alvarado L."/>
            <person name="Arachchi H.M."/>
            <person name="Berlin A.M."/>
            <person name="Chapman S.B."/>
            <person name="Gainer-Dewar J."/>
            <person name="Goldberg J."/>
            <person name="Griggs A."/>
            <person name="Gujja S."/>
            <person name="Hansen M."/>
            <person name="Howarth C."/>
            <person name="Imamovic A."/>
            <person name="Ireland A."/>
            <person name="Larimer J."/>
            <person name="McCowan C."/>
            <person name="Murphy C."/>
            <person name="Pearson M."/>
            <person name="Poon T.W."/>
            <person name="Priest M."/>
            <person name="Roberts A."/>
            <person name="Saif S."/>
            <person name="Shea T."/>
            <person name="Sisk P."/>
            <person name="Sykes S."/>
            <person name="Wortman J."/>
            <person name="Nusbaum C."/>
            <person name="Birren B."/>
        </authorList>
    </citation>
    <scope>NUCLEOTIDE SEQUENCE [LARGE SCALE GENOMIC DNA]</scope>
    <source>
        <strain evidence="8">ATCC 38817</strain>
    </source>
</reference>
<dbReference type="GO" id="GO:0004057">
    <property type="term" value="F:arginyl-tRNA--protein transferase activity"/>
    <property type="evidence" value="ECO:0007669"/>
    <property type="project" value="UniProtKB-EC"/>
</dbReference>
<dbReference type="OrthoDB" id="74183at2759"/>
<evidence type="ECO:0000259" key="7">
    <source>
        <dbReference type="Pfam" id="PF04377"/>
    </source>
</evidence>
<evidence type="ECO:0000256" key="1">
    <source>
        <dbReference type="ARBA" id="ARBA00009991"/>
    </source>
</evidence>
<dbReference type="GO" id="GO:0005737">
    <property type="term" value="C:cytoplasm"/>
    <property type="evidence" value="ECO:0007669"/>
    <property type="project" value="TreeGrafter"/>
</dbReference>
<sequence>MLDVGFRRSGSFFYRPNLLATCCPQYPIRLQVGPKSQSTLALLSGSPTPDHSHFFPTLSNGFHPTSDQRNSLRRLQRLLQQGVIQPSTPAPSPGKGTAAAAATAAAPSAAAAPQPGSLGDLLAEALRSLHGDLLMEAGLEATDPGILRLGPNRTYQPPGGRRCQASGESCTREIACWSSAAAFRLHALMRASGAGGGGGGGIPPPPAIAAGLAANLSAALASHRRIAGLPGMHATCHAAGPYVNILLCQDPPPADKPMVTETPGHADEPAAPASGSEPKYMLVTRMVPAYYSAESHALYMAYQIRTHKSKPNEVGASQYFDFLISKDTVPKDLQEYAGPGHESAEYSASLGAFGYFSDTPDQWLDDVNSDRVLPAVGADYAANAPDVPFREDLDLRTGPALPLGSYHLEYRLRRVDATGPGRLVAVSVLDVLPHSLSSVYSFFVPASAGLGVSFGAITALLEIELCRRGSLPSSAAALARLHTPEDPWFAFTAGGAAAARAKAPPHADNPLWPYYVLGFLILSCPKMVYKANYHPSEMVCPATGRWTPILAYHTLPSYRPDPETGPSNALLLRVYRSALNFLRERERRPKAERFDLAHQTPLPGLWHYARPIGQQINTRAVQAFSRFFPDLVFLQLVSWDDMNVILFQASYFADMPIKKMPPKVRAFIGSDPNRLSAVRGGMFAPVLSILASAYEPLLLQLLAGEATLPERTAKRYSDPDPAEEADTFHTFLRMTTSIRLLEIF</sequence>